<dbReference type="InterPro" id="IPR037993">
    <property type="entry name" value="NDPk7B"/>
</dbReference>
<accession>A0AAE0W982</accession>
<keyword evidence="10" id="KW-0808">Transferase</keyword>
<dbReference type="SMART" id="SM00676">
    <property type="entry name" value="DM10"/>
    <property type="match status" value="1"/>
</dbReference>
<reference evidence="12" key="3">
    <citation type="submission" date="2023-05" db="EMBL/GenBank/DDBJ databases">
        <authorList>
            <person name="Smith C.H."/>
        </authorList>
    </citation>
    <scope>NUCLEOTIDE SEQUENCE</scope>
    <source>
        <strain evidence="12">CHS0354</strain>
        <tissue evidence="12">Mantle</tissue>
    </source>
</reference>
<name>A0AAE0W982_9BIVA</name>
<protein>
    <recommendedName>
        <fullName evidence="10">Nucleoside diphosphate kinase</fullName>
        <ecNumber evidence="10">2.7.4.6</ecNumber>
    </recommendedName>
</protein>
<keyword evidence="5" id="KW-0966">Cell projection</keyword>
<feature type="active site" description="Pros-phosphohistidine intermediate" evidence="6 8">
    <location>
        <position position="207"/>
    </location>
</feature>
<feature type="active site" description="Pros-phosphohistidine intermediate" evidence="8">
    <location>
        <position position="355"/>
    </location>
</feature>
<dbReference type="InterPro" id="IPR034907">
    <property type="entry name" value="NDK-like_dom"/>
</dbReference>
<keyword evidence="2" id="KW-0963">Cytoplasm</keyword>
<evidence type="ECO:0000313" key="12">
    <source>
        <dbReference type="EMBL" id="KAK3605789.1"/>
    </source>
</evidence>
<dbReference type="InterPro" id="IPR057579">
    <property type="entry name" value="DM10_NDK7"/>
</dbReference>
<dbReference type="Gene3D" id="3.30.70.141">
    <property type="entry name" value="Nucleoside diphosphate kinase-like domain"/>
    <property type="match status" value="2"/>
</dbReference>
<dbReference type="GO" id="GO:0005879">
    <property type="term" value="C:axonemal microtubule"/>
    <property type="evidence" value="ECO:0007669"/>
    <property type="project" value="TreeGrafter"/>
</dbReference>
<feature type="binding site" evidence="8">
    <location>
        <position position="194"/>
    </location>
    <ligand>
        <name>ATP</name>
        <dbReference type="ChEBI" id="CHEBI:30616"/>
    </ligand>
</feature>
<evidence type="ECO:0000256" key="9">
    <source>
        <dbReference type="RuleBase" id="RU004011"/>
    </source>
</evidence>
<evidence type="ECO:0000256" key="6">
    <source>
        <dbReference type="PIRSR" id="PIRSR036503-50"/>
    </source>
</evidence>
<feature type="binding site" evidence="8">
    <location>
        <position position="174"/>
    </location>
    <ligand>
        <name>ATP</name>
        <dbReference type="ChEBI" id="CHEBI:30616"/>
    </ligand>
</feature>
<feature type="binding site" evidence="8">
    <location>
        <position position="204"/>
    </location>
    <ligand>
        <name>ATP</name>
        <dbReference type="ChEBI" id="CHEBI:30616"/>
    </ligand>
</feature>
<comment type="catalytic activity">
    <reaction evidence="10">
        <text>a 2'-deoxyribonucleoside 5'-diphosphate + ATP = a 2'-deoxyribonucleoside 5'-triphosphate + ADP</text>
        <dbReference type="Rhea" id="RHEA:44640"/>
        <dbReference type="ChEBI" id="CHEBI:30616"/>
        <dbReference type="ChEBI" id="CHEBI:61560"/>
        <dbReference type="ChEBI" id="CHEBI:73316"/>
        <dbReference type="ChEBI" id="CHEBI:456216"/>
        <dbReference type="EC" id="2.7.4.6"/>
    </reaction>
</comment>
<organism evidence="12 13">
    <name type="scientific">Potamilus streckersoni</name>
    <dbReference type="NCBI Taxonomy" id="2493646"/>
    <lineage>
        <taxon>Eukaryota</taxon>
        <taxon>Metazoa</taxon>
        <taxon>Spiralia</taxon>
        <taxon>Lophotrochozoa</taxon>
        <taxon>Mollusca</taxon>
        <taxon>Bivalvia</taxon>
        <taxon>Autobranchia</taxon>
        <taxon>Heteroconchia</taxon>
        <taxon>Palaeoheterodonta</taxon>
        <taxon>Unionida</taxon>
        <taxon>Unionoidea</taxon>
        <taxon>Unionidae</taxon>
        <taxon>Ambleminae</taxon>
        <taxon>Lampsilini</taxon>
        <taxon>Potamilus</taxon>
    </lineage>
</organism>
<dbReference type="GO" id="GO:0016787">
    <property type="term" value="F:hydrolase activity"/>
    <property type="evidence" value="ECO:0007669"/>
    <property type="project" value="UniProtKB-KW"/>
</dbReference>
<evidence type="ECO:0000313" key="13">
    <source>
        <dbReference type="Proteomes" id="UP001195483"/>
    </source>
</evidence>
<dbReference type="PROSITE" id="PS51374">
    <property type="entry name" value="NDPK_LIKE"/>
    <property type="match status" value="2"/>
</dbReference>
<comment type="subcellular location">
    <subcellularLocation>
        <location evidence="1">Cytoplasm</location>
        <location evidence="1">Cytoskeleton</location>
        <location evidence="1">Cilium axoneme</location>
    </subcellularLocation>
</comment>
<dbReference type="InterPro" id="IPR011410">
    <property type="entry name" value="NDPK7"/>
</dbReference>
<evidence type="ECO:0000256" key="3">
    <source>
        <dbReference type="ARBA" id="ARBA00022801"/>
    </source>
</evidence>
<keyword evidence="3" id="KW-0378">Hydrolase</keyword>
<dbReference type="InterPro" id="IPR006602">
    <property type="entry name" value="DM10_dom"/>
</dbReference>
<dbReference type="PANTHER" id="PTHR43109:SF2">
    <property type="entry name" value="NUCLEOSIDE DIPHOSPHATE KINASE 7"/>
    <property type="match status" value="1"/>
</dbReference>
<dbReference type="InterPro" id="IPR023005">
    <property type="entry name" value="Nucleoside_diP_kinase_AS"/>
</dbReference>
<dbReference type="EC" id="2.7.4.6" evidence="10"/>
<evidence type="ECO:0000256" key="10">
    <source>
        <dbReference type="RuleBase" id="RU004013"/>
    </source>
</evidence>
<evidence type="ECO:0000256" key="4">
    <source>
        <dbReference type="ARBA" id="ARBA00023212"/>
    </source>
</evidence>
<dbReference type="Gene3D" id="2.30.29.170">
    <property type="match status" value="1"/>
</dbReference>
<dbReference type="Pfam" id="PF25364">
    <property type="entry name" value="PH_NDK7_N"/>
    <property type="match status" value="1"/>
</dbReference>
<feature type="binding site" evidence="8">
    <location>
        <position position="180"/>
    </location>
    <ligand>
        <name>ATP</name>
        <dbReference type="ChEBI" id="CHEBI:30616"/>
    </ligand>
</feature>
<keyword evidence="7 10" id="KW-0067">ATP-binding</keyword>
<dbReference type="PRINTS" id="PR01243">
    <property type="entry name" value="NUCDPKINASE"/>
</dbReference>
<proteinExistence type="inferred from homology"/>
<reference evidence="12" key="1">
    <citation type="journal article" date="2021" name="Genome Biol. Evol.">
        <title>A High-Quality Reference Genome for a Parasitic Bivalve with Doubly Uniparental Inheritance (Bivalvia: Unionida).</title>
        <authorList>
            <person name="Smith C.H."/>
        </authorList>
    </citation>
    <scope>NUCLEOTIDE SEQUENCE</scope>
    <source>
        <strain evidence="12">CHS0354</strain>
    </source>
</reference>
<dbReference type="Proteomes" id="UP001195483">
    <property type="component" value="Unassembled WGS sequence"/>
</dbReference>
<dbReference type="GO" id="GO:0006183">
    <property type="term" value="P:GTP biosynthetic process"/>
    <property type="evidence" value="ECO:0007669"/>
    <property type="project" value="InterPro"/>
</dbReference>
<dbReference type="EMBL" id="JAEAOA010001978">
    <property type="protein sequence ID" value="KAK3605789.1"/>
    <property type="molecule type" value="Genomic_DNA"/>
</dbReference>
<dbReference type="PANTHER" id="PTHR43109">
    <property type="entry name" value="NUCLEOSIDE DIPHOSPHATE KINASE 7"/>
    <property type="match status" value="1"/>
</dbReference>
<dbReference type="PROSITE" id="PS00469">
    <property type="entry name" value="NDPK"/>
    <property type="match status" value="1"/>
</dbReference>
<dbReference type="PROSITE" id="PS51336">
    <property type="entry name" value="DM10"/>
    <property type="match status" value="1"/>
</dbReference>
<evidence type="ECO:0000256" key="2">
    <source>
        <dbReference type="ARBA" id="ARBA00022490"/>
    </source>
</evidence>
<evidence type="ECO:0000256" key="7">
    <source>
        <dbReference type="PIRSR" id="PIRSR036503-51"/>
    </source>
</evidence>
<reference evidence="12" key="2">
    <citation type="journal article" date="2021" name="Genome Biol. Evol.">
        <title>Developing a high-quality reference genome for a parasitic bivalve with doubly uniparental inheritance (Bivalvia: Unionida).</title>
        <authorList>
            <person name="Smith C.H."/>
        </authorList>
    </citation>
    <scope>NUCLEOTIDE SEQUENCE</scope>
    <source>
        <strain evidence="12">CHS0354</strain>
        <tissue evidence="12">Mantle</tissue>
    </source>
</reference>
<keyword evidence="7 10" id="KW-0547">Nucleotide-binding</keyword>
<dbReference type="SUPFAM" id="SSF54919">
    <property type="entry name" value="Nucleoside diphosphate kinase, NDK"/>
    <property type="match status" value="2"/>
</dbReference>
<dbReference type="InterPro" id="IPR036850">
    <property type="entry name" value="NDK-like_dom_sf"/>
</dbReference>
<dbReference type="InterPro" id="IPR001564">
    <property type="entry name" value="Nucleoside_diP_kinase"/>
</dbReference>
<comment type="caution">
    <text evidence="12">The sequence shown here is derived from an EMBL/GenBank/DDBJ whole genome shotgun (WGS) entry which is preliminary data.</text>
</comment>
<dbReference type="GO" id="GO:0004550">
    <property type="term" value="F:nucleoside diphosphate kinase activity"/>
    <property type="evidence" value="ECO:0007669"/>
    <property type="project" value="UniProtKB-EC"/>
</dbReference>
<keyword evidence="10" id="KW-0418">Kinase</keyword>
<dbReference type="GO" id="GO:0006241">
    <property type="term" value="P:CTP biosynthetic process"/>
    <property type="evidence" value="ECO:0007669"/>
    <property type="project" value="InterPro"/>
</dbReference>
<dbReference type="Pfam" id="PF00334">
    <property type="entry name" value="NDK"/>
    <property type="match status" value="2"/>
</dbReference>
<dbReference type="PIRSF" id="PIRSF036503">
    <property type="entry name" value="NDK7"/>
    <property type="match status" value="1"/>
</dbReference>
<comment type="caution">
    <text evidence="8">Lacks conserved residue(s) required for the propagation of feature annotation.</text>
</comment>
<dbReference type="FunFam" id="3.30.70.141:FF:000010">
    <property type="entry name" value="Nucleoside diphosphate kinase 7"/>
    <property type="match status" value="1"/>
</dbReference>
<keyword evidence="13" id="KW-1185">Reference proteome</keyword>
<dbReference type="GO" id="GO:0005524">
    <property type="term" value="F:ATP binding"/>
    <property type="evidence" value="ECO:0007669"/>
    <property type="project" value="UniProtKB-KW"/>
</dbReference>
<feature type="binding site" evidence="8">
    <location>
        <position position="100"/>
    </location>
    <ligand>
        <name>ATP</name>
        <dbReference type="ChEBI" id="CHEBI:30616"/>
    </ligand>
</feature>
<dbReference type="SMART" id="SM00562">
    <property type="entry name" value="NDK"/>
    <property type="match status" value="2"/>
</dbReference>
<dbReference type="CDD" id="cd04412">
    <property type="entry name" value="NDPk7B"/>
    <property type="match status" value="1"/>
</dbReference>
<evidence type="ECO:0000259" key="11">
    <source>
        <dbReference type="PROSITE" id="PS51336"/>
    </source>
</evidence>
<feature type="domain" description="DM10" evidence="11">
    <location>
        <begin position="4"/>
        <end position="92"/>
    </location>
</feature>
<dbReference type="FunFam" id="3.30.70.141:FF:000004">
    <property type="entry name" value="Nucleoside diphosphate kinase 7"/>
    <property type="match status" value="1"/>
</dbReference>
<keyword evidence="4" id="KW-0206">Cytoskeleton</keyword>
<dbReference type="AlphaFoldDB" id="A0AAE0W982"/>
<comment type="similarity">
    <text evidence="8 9">Belongs to the NDK family.</text>
</comment>
<dbReference type="GO" id="GO:0005813">
    <property type="term" value="C:centrosome"/>
    <property type="evidence" value="ECO:0007669"/>
    <property type="project" value="TreeGrafter"/>
</dbReference>
<gene>
    <name evidence="12" type="ORF">CHS0354_033992</name>
</gene>
<sequence>MAESDDRYCFIVEWYDAFAALVRRYQFLYYSKDKSVEMVDIKNHRMFLKRTKVDDIGLEDLYIGSTINLFSRQLTFVDYGDDFTKNRLTMKKEKTLGMIKPDAVSKMGSILDLIYASGMKITKLKMCHLNRNEAFEFYQEHQGKPFLDNLLSYITSGPVIAFELMGEGTVGRWRELLGPTDSAVARKENPTSIRARFGKDKTMNACHGSDGVATAARELEFFFPSVGPSRKNTAKFDDCTCCIIKPHAVLGGKAGRIINAITEAGFEISMLQMFFMEKANAEEFYEVYKGVVQEYNAMVNELTSGPSIAMEIRAQNAPVAFREMVGPADPEIARHLRPRTLRALFGDDKVKNAVHCTDLPEDALLEVEYFFKILDR</sequence>
<evidence type="ECO:0000256" key="5">
    <source>
        <dbReference type="ARBA" id="ARBA00023273"/>
    </source>
</evidence>
<dbReference type="GO" id="GO:0006228">
    <property type="term" value="P:UTP biosynthetic process"/>
    <property type="evidence" value="ECO:0007669"/>
    <property type="project" value="InterPro"/>
</dbReference>
<feature type="binding site" evidence="8">
    <location>
        <position position="146"/>
    </location>
    <ligand>
        <name>ATP</name>
        <dbReference type="ChEBI" id="CHEBI:30616"/>
    </ligand>
</feature>
<evidence type="ECO:0000256" key="1">
    <source>
        <dbReference type="ARBA" id="ARBA00004430"/>
    </source>
</evidence>
<evidence type="ECO:0000256" key="8">
    <source>
        <dbReference type="PROSITE-ProRule" id="PRU00706"/>
    </source>
</evidence>